<organism evidence="1 2">
    <name type="scientific">Flavivirga amylovorans</name>
    <dbReference type="NCBI Taxonomy" id="870486"/>
    <lineage>
        <taxon>Bacteria</taxon>
        <taxon>Pseudomonadati</taxon>
        <taxon>Bacteroidota</taxon>
        <taxon>Flavobacteriia</taxon>
        <taxon>Flavobacteriales</taxon>
        <taxon>Flavobacteriaceae</taxon>
        <taxon>Flavivirga</taxon>
    </lineage>
</organism>
<name>A0ABT8WWE4_9FLAO</name>
<keyword evidence="2" id="KW-1185">Reference proteome</keyword>
<reference evidence="1" key="1">
    <citation type="submission" date="2023-07" db="EMBL/GenBank/DDBJ databases">
        <title>Two novel species in the genus Flavivirga.</title>
        <authorList>
            <person name="Kwon K."/>
        </authorList>
    </citation>
    <scope>NUCLEOTIDE SEQUENCE</scope>
    <source>
        <strain evidence="1">KACC 14157</strain>
    </source>
</reference>
<comment type="caution">
    <text evidence="1">The sequence shown here is derived from an EMBL/GenBank/DDBJ whole genome shotgun (WGS) entry which is preliminary data.</text>
</comment>
<evidence type="ECO:0000313" key="1">
    <source>
        <dbReference type="EMBL" id="MDO5985993.1"/>
    </source>
</evidence>
<dbReference type="PROSITE" id="PS51257">
    <property type="entry name" value="PROKAR_LIPOPROTEIN"/>
    <property type="match status" value="1"/>
</dbReference>
<protein>
    <submittedName>
        <fullName evidence="1">Lipid-binding protein</fullName>
    </submittedName>
</protein>
<dbReference type="RefSeq" id="WP_303280537.1">
    <property type="nucleotide sequence ID" value="NZ_BAABCZ010000016.1"/>
</dbReference>
<proteinExistence type="predicted"/>
<gene>
    <name evidence="1" type="ORF">Q4Q39_01130</name>
</gene>
<accession>A0ABT8WWE4</accession>
<dbReference type="InterPro" id="IPR024404">
    <property type="entry name" value="Lipid-bd_put"/>
</dbReference>
<evidence type="ECO:0000313" key="2">
    <source>
        <dbReference type="Proteomes" id="UP001176891"/>
    </source>
</evidence>
<dbReference type="Gene3D" id="2.40.128.220">
    <property type="match status" value="1"/>
</dbReference>
<dbReference type="InterPro" id="IPR038668">
    <property type="entry name" value="Lipid-bd_sf"/>
</dbReference>
<dbReference type="Pfam" id="PF12888">
    <property type="entry name" value="Lipid_bd"/>
    <property type="match status" value="1"/>
</dbReference>
<sequence length="160" mass="17424">MKKINIIKSVILLFTLSIFISCDEGGDPDPGATAIAEIAGDWVVNITRDGADYAHDHISTYNTSANSITEMWLDDQQHGWGLKAKVNLDLASKTFSGTDLEETYFDVTVTVTDGQIITDGATAPSGTVTDSITFTAEFSDIPGEIWVYSGYRRTGFLEDE</sequence>
<dbReference type="EMBL" id="JAUOEM010000001">
    <property type="protein sequence ID" value="MDO5985993.1"/>
    <property type="molecule type" value="Genomic_DNA"/>
</dbReference>
<dbReference type="Proteomes" id="UP001176891">
    <property type="component" value="Unassembled WGS sequence"/>
</dbReference>